<dbReference type="InterPro" id="IPR036047">
    <property type="entry name" value="F-box-like_dom_sf"/>
</dbReference>
<accession>A0A5C7IAF8</accession>
<evidence type="ECO:0000259" key="1">
    <source>
        <dbReference type="Pfam" id="PF00646"/>
    </source>
</evidence>
<dbReference type="Proteomes" id="UP000323000">
    <property type="component" value="Chromosome 3"/>
</dbReference>
<name>A0A5C7IAF8_9ROSI</name>
<sequence>MKKAEWSDLPYDIVRFIMEKLCSSERVPLYLVCKNWHDRIREIKNTKEFLPWLMYYKGQKGNRSICNLGDPSTRRIYTVKETPTPIYKNRDLCVAVPCQSRFGWVLFSKGFDNIAIKHLFFYKPFTNQVIELPKLGNIYRSALFSKIPTCPDCMVIALRIPKTGQLEIKTWQPGYNTRLPGYDTWKTFKFSGEYDRDRTVISKQVAYTGESFYCIFSDLNRNVKKIGVFNTKRQEWQEFSGSIAVNNELNFVYLSVAINGDLLLVAVYSYTQGPGLWRFDLSEKKWVVEDDKIMEKQVIFIDHSSLLNPRKGNARQSFSVPAIGNARQSAGKIIGDALVLHRDNHFNVHPWWPPQLYGFIIEDDYENLQKIWIQPPF</sequence>
<feature type="domain" description="F-box" evidence="1">
    <location>
        <begin position="6"/>
        <end position="45"/>
    </location>
</feature>
<dbReference type="OrthoDB" id="999514at2759"/>
<dbReference type="InterPro" id="IPR001810">
    <property type="entry name" value="F-box_dom"/>
</dbReference>
<comment type="caution">
    <text evidence="3">The sequence shown here is derived from an EMBL/GenBank/DDBJ whole genome shotgun (WGS) entry which is preliminary data.</text>
</comment>
<dbReference type="EMBL" id="VAHF01000003">
    <property type="protein sequence ID" value="TXG66215.1"/>
    <property type="molecule type" value="Genomic_DNA"/>
</dbReference>
<gene>
    <name evidence="3" type="ORF">EZV62_007490</name>
</gene>
<evidence type="ECO:0000313" key="3">
    <source>
        <dbReference type="EMBL" id="TXG66215.1"/>
    </source>
</evidence>
<reference evidence="4" key="1">
    <citation type="journal article" date="2019" name="Gigascience">
        <title>De novo genome assembly of the endangered Acer yangbiense, a plant species with extremely small populations endemic to Yunnan Province, China.</title>
        <authorList>
            <person name="Yang J."/>
            <person name="Wariss H.M."/>
            <person name="Tao L."/>
            <person name="Zhang R."/>
            <person name="Yun Q."/>
            <person name="Hollingsworth P."/>
            <person name="Dao Z."/>
            <person name="Luo G."/>
            <person name="Guo H."/>
            <person name="Ma Y."/>
            <person name="Sun W."/>
        </authorList>
    </citation>
    <scope>NUCLEOTIDE SEQUENCE [LARGE SCALE GENOMIC DNA]</scope>
    <source>
        <strain evidence="4">cv. Malutang</strain>
    </source>
</reference>
<organism evidence="3 4">
    <name type="scientific">Acer yangbiense</name>
    <dbReference type="NCBI Taxonomy" id="1000413"/>
    <lineage>
        <taxon>Eukaryota</taxon>
        <taxon>Viridiplantae</taxon>
        <taxon>Streptophyta</taxon>
        <taxon>Embryophyta</taxon>
        <taxon>Tracheophyta</taxon>
        <taxon>Spermatophyta</taxon>
        <taxon>Magnoliopsida</taxon>
        <taxon>eudicotyledons</taxon>
        <taxon>Gunneridae</taxon>
        <taxon>Pentapetalae</taxon>
        <taxon>rosids</taxon>
        <taxon>malvids</taxon>
        <taxon>Sapindales</taxon>
        <taxon>Sapindaceae</taxon>
        <taxon>Hippocastanoideae</taxon>
        <taxon>Acereae</taxon>
        <taxon>Acer</taxon>
    </lineage>
</organism>
<proteinExistence type="predicted"/>
<keyword evidence="4" id="KW-1185">Reference proteome</keyword>
<dbReference type="CDD" id="cd09917">
    <property type="entry name" value="F-box_SF"/>
    <property type="match status" value="1"/>
</dbReference>
<dbReference type="SUPFAM" id="SSF81383">
    <property type="entry name" value="F-box domain"/>
    <property type="match status" value="1"/>
</dbReference>
<dbReference type="AlphaFoldDB" id="A0A5C7IAF8"/>
<dbReference type="PANTHER" id="PTHR33127">
    <property type="entry name" value="TRANSMEMBRANE PROTEIN"/>
    <property type="match status" value="1"/>
</dbReference>
<dbReference type="InterPro" id="IPR005174">
    <property type="entry name" value="KIB1-4_b-propeller"/>
</dbReference>
<dbReference type="Pfam" id="PF00646">
    <property type="entry name" value="F-box"/>
    <property type="match status" value="1"/>
</dbReference>
<protein>
    <submittedName>
        <fullName evidence="3">Uncharacterized protein</fullName>
    </submittedName>
</protein>
<evidence type="ECO:0000313" key="4">
    <source>
        <dbReference type="Proteomes" id="UP000323000"/>
    </source>
</evidence>
<feature type="domain" description="KIB1-4 beta-propeller" evidence="2">
    <location>
        <begin position="92"/>
        <end position="305"/>
    </location>
</feature>
<evidence type="ECO:0000259" key="2">
    <source>
        <dbReference type="Pfam" id="PF03478"/>
    </source>
</evidence>
<dbReference type="PANTHER" id="PTHR33127:SF5">
    <property type="entry name" value="TRANSMEMBRANE PROTEIN"/>
    <property type="match status" value="1"/>
</dbReference>
<dbReference type="Pfam" id="PF03478">
    <property type="entry name" value="Beta-prop_KIB1-4"/>
    <property type="match status" value="1"/>
</dbReference>